<feature type="domain" description="HTH lysR-type" evidence="5">
    <location>
        <begin position="1"/>
        <end position="58"/>
    </location>
</feature>
<sequence length="313" mass="33874">MNFKQLDAFRSVMTSGSASQAADLLQVSQPAISRSIQDLETDLGFALFDRVRGRLVPTAEAKLFFRDVSASFIGLDRLRASAARIRDFGSGEIRIACLSALGLSLVPHALKLFLDSHPSIAVTLQIMTSQAVRNVVAEGKFDLGLVADEVDLSGIDHQTFTTPRAVCAIPAGHPLAARSVIRAEDLHGQRFIALAPEDTVRHRLEELFVAAGVRPTTVVETPNSATVCTLAMEGIGVGIANPYVTEGFTERGVVFRPFAPAIHFKSLLIFRPDMQKSRIVRDLVGALMTARNVKADLHPPVEKAARVKRSRGA</sequence>
<name>A0A5C0AU10_9BURK</name>
<dbReference type="GO" id="GO:0010628">
    <property type="term" value="P:positive regulation of gene expression"/>
    <property type="evidence" value="ECO:0007669"/>
    <property type="project" value="TreeGrafter"/>
</dbReference>
<dbReference type="OrthoDB" id="8849678at2"/>
<evidence type="ECO:0000259" key="5">
    <source>
        <dbReference type="PROSITE" id="PS50931"/>
    </source>
</evidence>
<dbReference type="InterPro" id="IPR005119">
    <property type="entry name" value="LysR_subst-bd"/>
</dbReference>
<evidence type="ECO:0000256" key="3">
    <source>
        <dbReference type="ARBA" id="ARBA00023125"/>
    </source>
</evidence>
<keyword evidence="4" id="KW-0804">Transcription</keyword>
<dbReference type="Gene3D" id="1.10.10.10">
    <property type="entry name" value="Winged helix-like DNA-binding domain superfamily/Winged helix DNA-binding domain"/>
    <property type="match status" value="1"/>
</dbReference>
<gene>
    <name evidence="6" type="ORF">FXN63_04485</name>
</gene>
<dbReference type="InterPro" id="IPR036388">
    <property type="entry name" value="WH-like_DNA-bd_sf"/>
</dbReference>
<comment type="similarity">
    <text evidence="1">Belongs to the LysR transcriptional regulatory family.</text>
</comment>
<dbReference type="PROSITE" id="PS50931">
    <property type="entry name" value="HTH_LYSR"/>
    <property type="match status" value="1"/>
</dbReference>
<reference evidence="6 7" key="1">
    <citation type="submission" date="2019-08" db="EMBL/GenBank/DDBJ databases">
        <title>Amphibian skin-associated Pigmentiphaga: genome sequence and occurrence across geography and hosts.</title>
        <authorList>
            <person name="Bletz M.C."/>
            <person name="Bunk B."/>
            <person name="Sproeer C."/>
            <person name="Biwer P."/>
            <person name="Reiter S."/>
            <person name="Rabemananjara F.C.E."/>
            <person name="Schulz S."/>
            <person name="Overmann J."/>
            <person name="Vences M."/>
        </authorList>
    </citation>
    <scope>NUCLEOTIDE SEQUENCE [LARGE SCALE GENOMIC DNA]</scope>
    <source>
        <strain evidence="6 7">Mada1488</strain>
    </source>
</reference>
<dbReference type="RefSeq" id="WP_148813229.1">
    <property type="nucleotide sequence ID" value="NZ_CP043046.1"/>
</dbReference>
<keyword evidence="2" id="KW-0805">Transcription regulation</keyword>
<dbReference type="PANTHER" id="PTHR30427">
    <property type="entry name" value="TRANSCRIPTIONAL ACTIVATOR PROTEIN LYSR"/>
    <property type="match status" value="1"/>
</dbReference>
<dbReference type="GO" id="GO:0043565">
    <property type="term" value="F:sequence-specific DNA binding"/>
    <property type="evidence" value="ECO:0007669"/>
    <property type="project" value="TreeGrafter"/>
</dbReference>
<protein>
    <submittedName>
        <fullName evidence="6">LysR family transcriptional regulator</fullName>
    </submittedName>
</protein>
<evidence type="ECO:0000256" key="1">
    <source>
        <dbReference type="ARBA" id="ARBA00009437"/>
    </source>
</evidence>
<dbReference type="Proteomes" id="UP000325161">
    <property type="component" value="Chromosome"/>
</dbReference>
<organism evidence="6 7">
    <name type="scientific">Pigmentiphaga aceris</name>
    <dbReference type="NCBI Taxonomy" id="1940612"/>
    <lineage>
        <taxon>Bacteria</taxon>
        <taxon>Pseudomonadati</taxon>
        <taxon>Pseudomonadota</taxon>
        <taxon>Betaproteobacteria</taxon>
        <taxon>Burkholderiales</taxon>
        <taxon>Alcaligenaceae</taxon>
        <taxon>Pigmentiphaga</taxon>
    </lineage>
</organism>
<dbReference type="SUPFAM" id="SSF53850">
    <property type="entry name" value="Periplasmic binding protein-like II"/>
    <property type="match status" value="1"/>
</dbReference>
<dbReference type="GO" id="GO:0003700">
    <property type="term" value="F:DNA-binding transcription factor activity"/>
    <property type="evidence" value="ECO:0007669"/>
    <property type="project" value="InterPro"/>
</dbReference>
<dbReference type="EMBL" id="CP043046">
    <property type="protein sequence ID" value="QEI05176.1"/>
    <property type="molecule type" value="Genomic_DNA"/>
</dbReference>
<keyword evidence="3" id="KW-0238">DNA-binding</keyword>
<evidence type="ECO:0000313" key="6">
    <source>
        <dbReference type="EMBL" id="QEI05176.1"/>
    </source>
</evidence>
<accession>A0A5C0AU10</accession>
<dbReference type="InterPro" id="IPR036390">
    <property type="entry name" value="WH_DNA-bd_sf"/>
</dbReference>
<dbReference type="InterPro" id="IPR037424">
    <property type="entry name" value="NocR_PBP2"/>
</dbReference>
<dbReference type="PANTHER" id="PTHR30427:SF1">
    <property type="entry name" value="TRANSCRIPTIONAL ACTIVATOR PROTEIN LYSR"/>
    <property type="match status" value="1"/>
</dbReference>
<evidence type="ECO:0000256" key="4">
    <source>
        <dbReference type="ARBA" id="ARBA00023163"/>
    </source>
</evidence>
<dbReference type="AlphaFoldDB" id="A0A5C0AU10"/>
<dbReference type="KEGG" id="pacr:FXN63_04485"/>
<proteinExistence type="inferred from homology"/>
<dbReference type="InterPro" id="IPR000847">
    <property type="entry name" value="LysR_HTH_N"/>
</dbReference>
<dbReference type="PRINTS" id="PR00039">
    <property type="entry name" value="HTHLYSR"/>
</dbReference>
<keyword evidence="7" id="KW-1185">Reference proteome</keyword>
<evidence type="ECO:0000313" key="7">
    <source>
        <dbReference type="Proteomes" id="UP000325161"/>
    </source>
</evidence>
<evidence type="ECO:0000256" key="2">
    <source>
        <dbReference type="ARBA" id="ARBA00023015"/>
    </source>
</evidence>
<dbReference type="GO" id="GO:0009089">
    <property type="term" value="P:lysine biosynthetic process via diaminopimelate"/>
    <property type="evidence" value="ECO:0007669"/>
    <property type="project" value="TreeGrafter"/>
</dbReference>
<dbReference type="Pfam" id="PF00126">
    <property type="entry name" value="HTH_1"/>
    <property type="match status" value="1"/>
</dbReference>
<dbReference type="CDD" id="cd08415">
    <property type="entry name" value="PBP2_LysR_opines_like"/>
    <property type="match status" value="1"/>
</dbReference>
<dbReference type="SUPFAM" id="SSF46785">
    <property type="entry name" value="Winged helix' DNA-binding domain"/>
    <property type="match status" value="1"/>
</dbReference>
<dbReference type="Pfam" id="PF03466">
    <property type="entry name" value="LysR_substrate"/>
    <property type="match status" value="1"/>
</dbReference>
<dbReference type="Gene3D" id="3.40.190.290">
    <property type="match status" value="1"/>
</dbReference>